<dbReference type="STRING" id="133381.A0A2T9ZHZ0"/>
<comment type="caution">
    <text evidence="1">The sequence shown here is derived from an EMBL/GenBank/DDBJ whole genome shotgun (WGS) entry which is preliminary data.</text>
</comment>
<proteinExistence type="predicted"/>
<gene>
    <name evidence="1" type="ORF">BB560_001328</name>
</gene>
<protein>
    <recommendedName>
        <fullName evidence="3">26S proteasome non-ATPase regulatory subunit 5</fullName>
    </recommendedName>
</protein>
<dbReference type="PANTHER" id="PTHR13554:SF10">
    <property type="entry name" value="26S PROTEASOME NON-ATPASE REGULATORY SUBUNIT 5"/>
    <property type="match status" value="1"/>
</dbReference>
<dbReference type="AlphaFoldDB" id="A0A2T9ZHZ0"/>
<dbReference type="InterPro" id="IPR011989">
    <property type="entry name" value="ARM-like"/>
</dbReference>
<name>A0A2T9ZHZ0_9FUNG</name>
<evidence type="ECO:0008006" key="3">
    <source>
        <dbReference type="Google" id="ProtNLM"/>
    </source>
</evidence>
<dbReference type="Pfam" id="PF10508">
    <property type="entry name" value="Proteasom_PSMB"/>
    <property type="match status" value="2"/>
</dbReference>
<dbReference type="OrthoDB" id="10250600at2759"/>
<organism evidence="1 2">
    <name type="scientific">Smittium megazygosporum</name>
    <dbReference type="NCBI Taxonomy" id="133381"/>
    <lineage>
        <taxon>Eukaryota</taxon>
        <taxon>Fungi</taxon>
        <taxon>Fungi incertae sedis</taxon>
        <taxon>Zoopagomycota</taxon>
        <taxon>Kickxellomycotina</taxon>
        <taxon>Harpellomycetes</taxon>
        <taxon>Harpellales</taxon>
        <taxon>Legeriomycetaceae</taxon>
        <taxon>Smittium</taxon>
    </lineage>
</organism>
<accession>A0A2T9ZHZ0</accession>
<dbReference type="EMBL" id="MBFS01000152">
    <property type="protein sequence ID" value="PVV04188.1"/>
    <property type="molecule type" value="Genomic_DNA"/>
</dbReference>
<dbReference type="InterPro" id="IPR016024">
    <property type="entry name" value="ARM-type_fold"/>
</dbReference>
<dbReference type="InterPro" id="IPR019538">
    <property type="entry name" value="PSMD5"/>
</dbReference>
<sequence>MEPENDYKVAIDEACELLQSATTPEAIKELVKAFDKLSDYLTHGPFLEVFEAILTNIAFSTLFSLLAAPDNRLIVSVANLTQKLLEPVTWDMIHEKFGHPHPKVKLMVLSQILRCDLSTDQFDVDYSPAIWECLIGKDEDQHINMALNLGSFENCVDFIYTQESISVIKKIMAIDYSHKFRVYDVIATSISNSDAVASVLIESNVLLSLVLDFSSSDPLAVSNCLNLLPKMTSSRTFCEYIASQNVFDVISGLMKTGEIDGVSYDFAKSFSISAVQALGDIASDREVLKSLYQQKHLLNEYISLMDSAIEDLKLQCLSTFVAILEKPIPINSEIADINHTLFSKLNNGDFLQTLLKNCSGVFDEEIFFSLKIIKYMIDYPWGYKELAQSQNFLNFLIEKSNLNSSLKELKFSIISFFVKHQDFEKMVPDPQASKLKTIASNDSHDVLETIPAVQAMNL</sequence>
<dbReference type="GO" id="GO:0043248">
    <property type="term" value="P:proteasome assembly"/>
    <property type="evidence" value="ECO:0007669"/>
    <property type="project" value="InterPro"/>
</dbReference>
<evidence type="ECO:0000313" key="2">
    <source>
        <dbReference type="Proteomes" id="UP000245609"/>
    </source>
</evidence>
<dbReference type="SUPFAM" id="SSF48371">
    <property type="entry name" value="ARM repeat"/>
    <property type="match status" value="1"/>
</dbReference>
<dbReference type="Gene3D" id="1.25.10.10">
    <property type="entry name" value="Leucine-rich Repeat Variant"/>
    <property type="match status" value="1"/>
</dbReference>
<dbReference type="Proteomes" id="UP000245609">
    <property type="component" value="Unassembled WGS sequence"/>
</dbReference>
<keyword evidence="2" id="KW-1185">Reference proteome</keyword>
<dbReference type="GO" id="GO:0005829">
    <property type="term" value="C:cytosol"/>
    <property type="evidence" value="ECO:0007669"/>
    <property type="project" value="TreeGrafter"/>
</dbReference>
<reference evidence="1 2" key="1">
    <citation type="journal article" date="2018" name="MBio">
        <title>Comparative Genomics Reveals the Core Gene Toolbox for the Fungus-Insect Symbiosis.</title>
        <authorList>
            <person name="Wang Y."/>
            <person name="Stata M."/>
            <person name="Wang W."/>
            <person name="Stajich J.E."/>
            <person name="White M.M."/>
            <person name="Moncalvo J.M."/>
        </authorList>
    </citation>
    <scope>NUCLEOTIDE SEQUENCE [LARGE SCALE GENOMIC DNA]</scope>
    <source>
        <strain evidence="1 2">SC-DP-2</strain>
    </source>
</reference>
<evidence type="ECO:0000313" key="1">
    <source>
        <dbReference type="EMBL" id="PVV04188.1"/>
    </source>
</evidence>
<dbReference type="PANTHER" id="PTHR13554">
    <property type="entry name" value="26S PROTEASOME NON-ATPASE REGULATORY SUBUNIT 5-RELATED"/>
    <property type="match status" value="1"/>
</dbReference>